<keyword evidence="1" id="KW-0812">Transmembrane</keyword>
<dbReference type="Proteomes" id="UP000092714">
    <property type="component" value="Unassembled WGS sequence"/>
</dbReference>
<dbReference type="EMBL" id="MAPZ01000019">
    <property type="protein sequence ID" value="OBY10470.1"/>
    <property type="molecule type" value="Genomic_DNA"/>
</dbReference>
<name>A0A173ZA00_9CLOT</name>
<reference evidence="2 3" key="1">
    <citation type="submission" date="2016-06" db="EMBL/GenBank/DDBJ databases">
        <authorList>
            <person name="Kjaerup R.B."/>
            <person name="Dalgaard T.S."/>
            <person name="Juul-Madsen H.R."/>
        </authorList>
    </citation>
    <scope>NUCLEOTIDE SEQUENCE [LARGE SCALE GENOMIC DNA]</scope>
    <source>
        <strain evidence="2 3">373-A1</strain>
    </source>
</reference>
<feature type="transmembrane region" description="Helical" evidence="1">
    <location>
        <begin position="37"/>
        <end position="54"/>
    </location>
</feature>
<accession>A0A173ZA00</accession>
<evidence type="ECO:0000313" key="3">
    <source>
        <dbReference type="Proteomes" id="UP000092714"/>
    </source>
</evidence>
<organism evidence="2 3">
    <name type="scientific">Clostridium paraputrificum</name>
    <dbReference type="NCBI Taxonomy" id="29363"/>
    <lineage>
        <taxon>Bacteria</taxon>
        <taxon>Bacillati</taxon>
        <taxon>Bacillota</taxon>
        <taxon>Clostridia</taxon>
        <taxon>Eubacteriales</taxon>
        <taxon>Clostridiaceae</taxon>
        <taxon>Clostridium</taxon>
    </lineage>
</organism>
<dbReference type="eggNOG" id="ENOG502ZKDP">
    <property type="taxonomic scope" value="Bacteria"/>
</dbReference>
<feature type="transmembrane region" description="Helical" evidence="1">
    <location>
        <begin position="6"/>
        <end position="25"/>
    </location>
</feature>
<dbReference type="AlphaFoldDB" id="A0A173ZA00"/>
<keyword evidence="1" id="KW-1133">Transmembrane helix</keyword>
<protein>
    <submittedName>
        <fullName evidence="2">Uncharacterized protein</fullName>
    </submittedName>
</protein>
<sequence length="110" mass="12601">MVNFLISALYLVIMFAVLLGIIMLCKKWVFTKIRINKFIPLAVAIIGFAIQLFVRPEGMVIQMIVMAVTVISFFWFMDIQQTGGPKKSNEKKIVIKPKAKPNRLKNQKND</sequence>
<proteinExistence type="predicted"/>
<dbReference type="RefSeq" id="WP_055184548.1">
    <property type="nucleotide sequence ID" value="NZ_CABHIH010000002.1"/>
</dbReference>
<comment type="caution">
    <text evidence="2">The sequence shown here is derived from an EMBL/GenBank/DDBJ whole genome shotgun (WGS) entry which is preliminary data.</text>
</comment>
<evidence type="ECO:0000313" key="2">
    <source>
        <dbReference type="EMBL" id="OBY10470.1"/>
    </source>
</evidence>
<feature type="transmembrane region" description="Helical" evidence="1">
    <location>
        <begin position="60"/>
        <end position="77"/>
    </location>
</feature>
<keyword evidence="3" id="KW-1185">Reference proteome</keyword>
<keyword evidence="1" id="KW-0472">Membrane</keyword>
<evidence type="ECO:0000256" key="1">
    <source>
        <dbReference type="SAM" id="Phobius"/>
    </source>
</evidence>
<gene>
    <name evidence="2" type="ORF">CP373A1_08105</name>
</gene>